<reference evidence="2 3" key="1">
    <citation type="journal article" date="2015" name="Nature">
        <title>rRNA introns, odd ribosomes, and small enigmatic genomes across a large radiation of phyla.</title>
        <authorList>
            <person name="Brown C.T."/>
            <person name="Hug L.A."/>
            <person name="Thomas B.C."/>
            <person name="Sharon I."/>
            <person name="Castelle C.J."/>
            <person name="Singh A."/>
            <person name="Wilkins M.J."/>
            <person name="Williams K.H."/>
            <person name="Banfield J.F."/>
        </authorList>
    </citation>
    <scope>NUCLEOTIDE SEQUENCE [LARGE SCALE GENOMIC DNA]</scope>
</reference>
<gene>
    <name evidence="2" type="ORF">US54_C0021G0005</name>
</gene>
<accession>A0A0G0H3Y5</accession>
<evidence type="ECO:0000313" key="2">
    <source>
        <dbReference type="EMBL" id="KKQ37978.1"/>
    </source>
</evidence>
<dbReference type="AlphaFoldDB" id="A0A0G0H3Y5"/>
<proteinExistence type="predicted"/>
<feature type="transmembrane region" description="Helical" evidence="1">
    <location>
        <begin position="82"/>
        <end position="104"/>
    </location>
</feature>
<evidence type="ECO:0000313" key="3">
    <source>
        <dbReference type="Proteomes" id="UP000034471"/>
    </source>
</evidence>
<comment type="caution">
    <text evidence="2">The sequence shown here is derived from an EMBL/GenBank/DDBJ whole genome shotgun (WGS) entry which is preliminary data.</text>
</comment>
<sequence length="109" mass="11714">MNRILAQSLNYNVGIGKSISIQGPLVGINNLSDIITVLMSFFYPFAGVVLLFVFIWGGYDFLTSHGEPEKLNSGRAKITSGIIGFVLLAASYIIARVLGFIFGVGEGIL</sequence>
<keyword evidence="1" id="KW-0472">Membrane</keyword>
<dbReference type="Pfam" id="PF18895">
    <property type="entry name" value="T4SS_pilin"/>
    <property type="match status" value="1"/>
</dbReference>
<keyword evidence="1" id="KW-1133">Transmembrane helix</keyword>
<protein>
    <submittedName>
        <fullName evidence="2">Uncharacterized protein</fullName>
    </submittedName>
</protein>
<keyword evidence="1" id="KW-0812">Transmembrane</keyword>
<organism evidence="2 3">
    <name type="scientific">Candidatus Roizmanbacteria bacterium GW2011_GWA2_37_7</name>
    <dbReference type="NCBI Taxonomy" id="1618481"/>
    <lineage>
        <taxon>Bacteria</taxon>
        <taxon>Candidatus Roizmaniibacteriota</taxon>
    </lineage>
</organism>
<evidence type="ECO:0000256" key="1">
    <source>
        <dbReference type="SAM" id="Phobius"/>
    </source>
</evidence>
<name>A0A0G0H3Y5_9BACT</name>
<feature type="transmembrane region" description="Helical" evidence="1">
    <location>
        <begin position="41"/>
        <end position="62"/>
    </location>
</feature>
<dbReference type="InterPro" id="IPR043993">
    <property type="entry name" value="T4SS_pilin"/>
</dbReference>
<dbReference type="EMBL" id="LBTJ01000021">
    <property type="protein sequence ID" value="KKQ37978.1"/>
    <property type="molecule type" value="Genomic_DNA"/>
</dbReference>
<dbReference type="STRING" id="1618481.US54_C0021G0005"/>
<dbReference type="Proteomes" id="UP000034471">
    <property type="component" value="Unassembled WGS sequence"/>
</dbReference>